<keyword evidence="7" id="KW-0479">Metal-binding</keyword>
<dbReference type="GO" id="GO:0004497">
    <property type="term" value="F:monooxygenase activity"/>
    <property type="evidence" value="ECO:0007669"/>
    <property type="project" value="UniProtKB-KW"/>
</dbReference>
<dbReference type="InterPro" id="IPR050121">
    <property type="entry name" value="Cytochrome_P450_monoxygenase"/>
</dbReference>
<proteinExistence type="inferred from homology"/>
<evidence type="ECO:0000256" key="12">
    <source>
        <dbReference type="ARBA" id="ARBA00023136"/>
    </source>
</evidence>
<protein>
    <recommendedName>
        <fullName evidence="15">Cytochrome P450</fullName>
    </recommendedName>
</protein>
<sequence>MEGHDHKFQRRLMGPAFNNQSVRKLAPIFLQKAQQMCSKWDKLASEPSASGTIEVARWISRAVFDVIGLAGFDYNFDSLEDESEEVYKAYRGMFDAADNTPRVKGILGLYFPFIRTILPDDATRVTNASTRIIKKAGAKLVEAKKASVVGEMSKDEYESRQKDILSILIRANLSADPSKRFTDAELLDQCSTFLLAGSDTVAVAMTWCLHCLSLDAVLQTRLRDEIMSVAGTAPAFEDCDSIESLPLLDAVVRETLRLCPPVHSTIRVAVADDQIPVSHPVVLQDGTTVEKGGFIKIRKGSYIHIPIEGLNLSTEIWGPDALKFK</sequence>
<reference evidence="13" key="1">
    <citation type="submission" date="2020-07" db="EMBL/GenBank/DDBJ databases">
        <authorList>
            <person name="Nieuwenhuis M."/>
            <person name="Van De Peppel L.J.J."/>
        </authorList>
    </citation>
    <scope>NUCLEOTIDE SEQUENCE</scope>
    <source>
        <strain evidence="13">AP01</strain>
        <tissue evidence="13">Mycelium</tissue>
    </source>
</reference>
<keyword evidence="6" id="KW-0812">Transmembrane</keyword>
<evidence type="ECO:0000313" key="14">
    <source>
        <dbReference type="Proteomes" id="UP000775547"/>
    </source>
</evidence>
<keyword evidence="8" id="KW-1133">Transmembrane helix</keyword>
<dbReference type="GO" id="GO:0016705">
    <property type="term" value="F:oxidoreductase activity, acting on paired donors, with incorporation or reduction of molecular oxygen"/>
    <property type="evidence" value="ECO:0007669"/>
    <property type="project" value="InterPro"/>
</dbReference>
<dbReference type="PANTHER" id="PTHR24305:SF166">
    <property type="entry name" value="CYTOCHROME P450 12A4, MITOCHONDRIAL-RELATED"/>
    <property type="match status" value="1"/>
</dbReference>
<comment type="subcellular location">
    <subcellularLocation>
        <location evidence="2">Membrane</location>
    </subcellularLocation>
</comment>
<dbReference type="PANTHER" id="PTHR24305">
    <property type="entry name" value="CYTOCHROME P450"/>
    <property type="match status" value="1"/>
</dbReference>
<reference evidence="13" key="2">
    <citation type="submission" date="2021-10" db="EMBL/GenBank/DDBJ databases">
        <title>Phylogenomics reveals ancestral predisposition of the termite-cultivated fungus Termitomyces towards a domesticated lifestyle.</title>
        <authorList>
            <person name="Auxier B."/>
            <person name="Grum-Grzhimaylo A."/>
            <person name="Cardenas M.E."/>
            <person name="Lodge J.D."/>
            <person name="Laessoe T."/>
            <person name="Pedersen O."/>
            <person name="Smith M.E."/>
            <person name="Kuyper T.W."/>
            <person name="Franco-Molano E.A."/>
            <person name="Baroni T.J."/>
            <person name="Aanen D.K."/>
        </authorList>
    </citation>
    <scope>NUCLEOTIDE SEQUENCE</scope>
    <source>
        <strain evidence="13">AP01</strain>
        <tissue evidence="13">Mycelium</tissue>
    </source>
</reference>
<evidence type="ECO:0000256" key="6">
    <source>
        <dbReference type="ARBA" id="ARBA00022692"/>
    </source>
</evidence>
<keyword evidence="14" id="KW-1185">Reference proteome</keyword>
<keyword evidence="10" id="KW-0408">Iron</keyword>
<comment type="similarity">
    <text evidence="4">Belongs to the cytochrome P450 family.</text>
</comment>
<evidence type="ECO:0000256" key="11">
    <source>
        <dbReference type="ARBA" id="ARBA00023033"/>
    </source>
</evidence>
<evidence type="ECO:0000256" key="5">
    <source>
        <dbReference type="ARBA" id="ARBA00022617"/>
    </source>
</evidence>
<name>A0A9P7GA61_9AGAR</name>
<evidence type="ECO:0000256" key="8">
    <source>
        <dbReference type="ARBA" id="ARBA00022989"/>
    </source>
</evidence>
<evidence type="ECO:0000256" key="9">
    <source>
        <dbReference type="ARBA" id="ARBA00023002"/>
    </source>
</evidence>
<evidence type="ECO:0000256" key="3">
    <source>
        <dbReference type="ARBA" id="ARBA00004721"/>
    </source>
</evidence>
<dbReference type="InterPro" id="IPR036396">
    <property type="entry name" value="Cyt_P450_sf"/>
</dbReference>
<dbReference type="PRINTS" id="PR00463">
    <property type="entry name" value="EP450I"/>
</dbReference>
<evidence type="ECO:0000256" key="2">
    <source>
        <dbReference type="ARBA" id="ARBA00004370"/>
    </source>
</evidence>
<dbReference type="GO" id="GO:0020037">
    <property type="term" value="F:heme binding"/>
    <property type="evidence" value="ECO:0007669"/>
    <property type="project" value="InterPro"/>
</dbReference>
<keyword evidence="5" id="KW-0349">Heme</keyword>
<evidence type="ECO:0000313" key="13">
    <source>
        <dbReference type="EMBL" id="KAG5646086.1"/>
    </source>
</evidence>
<keyword evidence="11" id="KW-0503">Monooxygenase</keyword>
<dbReference type="PRINTS" id="PR00385">
    <property type="entry name" value="P450"/>
</dbReference>
<dbReference type="InterPro" id="IPR001128">
    <property type="entry name" value="Cyt_P450"/>
</dbReference>
<dbReference type="OrthoDB" id="1470350at2759"/>
<evidence type="ECO:0000256" key="10">
    <source>
        <dbReference type="ARBA" id="ARBA00023004"/>
    </source>
</evidence>
<dbReference type="Pfam" id="PF00067">
    <property type="entry name" value="p450"/>
    <property type="match status" value="1"/>
</dbReference>
<evidence type="ECO:0000256" key="4">
    <source>
        <dbReference type="ARBA" id="ARBA00010617"/>
    </source>
</evidence>
<dbReference type="EMBL" id="JABCKV010000027">
    <property type="protein sequence ID" value="KAG5646086.1"/>
    <property type="molecule type" value="Genomic_DNA"/>
</dbReference>
<gene>
    <name evidence="13" type="ORF">DXG03_004509</name>
</gene>
<comment type="pathway">
    <text evidence="3">Secondary metabolite biosynthesis; terpenoid biosynthesis.</text>
</comment>
<keyword evidence="9" id="KW-0560">Oxidoreductase</keyword>
<evidence type="ECO:0000256" key="7">
    <source>
        <dbReference type="ARBA" id="ARBA00022723"/>
    </source>
</evidence>
<accession>A0A9P7GA61</accession>
<evidence type="ECO:0008006" key="15">
    <source>
        <dbReference type="Google" id="ProtNLM"/>
    </source>
</evidence>
<dbReference type="Gene3D" id="1.10.630.10">
    <property type="entry name" value="Cytochrome P450"/>
    <property type="match status" value="1"/>
</dbReference>
<dbReference type="GO" id="GO:0016020">
    <property type="term" value="C:membrane"/>
    <property type="evidence" value="ECO:0007669"/>
    <property type="project" value="UniProtKB-SubCell"/>
</dbReference>
<comment type="cofactor">
    <cofactor evidence="1">
        <name>heme</name>
        <dbReference type="ChEBI" id="CHEBI:30413"/>
    </cofactor>
</comment>
<dbReference type="SUPFAM" id="SSF48264">
    <property type="entry name" value="Cytochrome P450"/>
    <property type="match status" value="1"/>
</dbReference>
<dbReference type="Proteomes" id="UP000775547">
    <property type="component" value="Unassembled WGS sequence"/>
</dbReference>
<keyword evidence="12" id="KW-0472">Membrane</keyword>
<comment type="caution">
    <text evidence="13">The sequence shown here is derived from an EMBL/GenBank/DDBJ whole genome shotgun (WGS) entry which is preliminary data.</text>
</comment>
<organism evidence="13 14">
    <name type="scientific">Asterophora parasitica</name>
    <dbReference type="NCBI Taxonomy" id="117018"/>
    <lineage>
        <taxon>Eukaryota</taxon>
        <taxon>Fungi</taxon>
        <taxon>Dikarya</taxon>
        <taxon>Basidiomycota</taxon>
        <taxon>Agaricomycotina</taxon>
        <taxon>Agaricomycetes</taxon>
        <taxon>Agaricomycetidae</taxon>
        <taxon>Agaricales</taxon>
        <taxon>Tricholomatineae</taxon>
        <taxon>Lyophyllaceae</taxon>
        <taxon>Asterophora</taxon>
    </lineage>
</organism>
<dbReference type="InterPro" id="IPR002401">
    <property type="entry name" value="Cyt_P450_E_grp-I"/>
</dbReference>
<dbReference type="GO" id="GO:0005506">
    <property type="term" value="F:iron ion binding"/>
    <property type="evidence" value="ECO:0007669"/>
    <property type="project" value="InterPro"/>
</dbReference>
<dbReference type="AlphaFoldDB" id="A0A9P7GA61"/>
<evidence type="ECO:0000256" key="1">
    <source>
        <dbReference type="ARBA" id="ARBA00001971"/>
    </source>
</evidence>